<reference evidence="1 2" key="1">
    <citation type="journal article" date="2014" name="BMC Genomics">
        <title>Comparative genome sequencing reveals chemotype-specific gene clusters in the toxigenic black mold Stachybotrys.</title>
        <authorList>
            <person name="Semeiks J."/>
            <person name="Borek D."/>
            <person name="Otwinowski Z."/>
            <person name="Grishin N.V."/>
        </authorList>
    </citation>
    <scope>NUCLEOTIDE SEQUENCE [LARGE SCALE GENOMIC DNA]</scope>
    <source>
        <strain evidence="2">CBS 109288 / IBT 7711</strain>
    </source>
</reference>
<evidence type="ECO:0000313" key="2">
    <source>
        <dbReference type="Proteomes" id="UP000028045"/>
    </source>
</evidence>
<protein>
    <submittedName>
        <fullName evidence="1">Uncharacterized protein</fullName>
    </submittedName>
</protein>
<organism evidence="1 2">
    <name type="scientific">Stachybotrys chartarum (strain CBS 109288 / IBT 7711)</name>
    <name type="common">Toxic black mold</name>
    <name type="synonym">Stilbospora chartarum</name>
    <dbReference type="NCBI Taxonomy" id="1280523"/>
    <lineage>
        <taxon>Eukaryota</taxon>
        <taxon>Fungi</taxon>
        <taxon>Dikarya</taxon>
        <taxon>Ascomycota</taxon>
        <taxon>Pezizomycotina</taxon>
        <taxon>Sordariomycetes</taxon>
        <taxon>Hypocreomycetidae</taxon>
        <taxon>Hypocreales</taxon>
        <taxon>Stachybotryaceae</taxon>
        <taxon>Stachybotrys</taxon>
    </lineage>
</organism>
<gene>
    <name evidence="1" type="ORF">S7711_05058</name>
</gene>
<dbReference type="HOGENOM" id="CLU_1289694_0_0_1"/>
<sequence length="214" mass="23974">MSPGLSIVLSLGEHTWCTNFHFHTQALAKDRPSALRNAEARLLRQLGCEGSHGIVAGKPGYFGTSLLWRWSARGTSSRIDFGSDEPLPSWSWLAYPGEISYLNTRQGEVQWSPRFSFLRPSVSSHGNELVAHACDLDPTEIEEVVYDQPEYATRIDQNYVIVGGSTKITEAQVIYYFLLIGKATMDNYWRRLGVGMAVRKSFVSEQALMQVALI</sequence>
<dbReference type="EMBL" id="KL647503">
    <property type="protein sequence ID" value="KEY74629.1"/>
    <property type="molecule type" value="Genomic_DNA"/>
</dbReference>
<name>A0A084BAQ0_STACB</name>
<dbReference type="OrthoDB" id="5125733at2759"/>
<keyword evidence="2" id="KW-1185">Reference proteome</keyword>
<evidence type="ECO:0000313" key="1">
    <source>
        <dbReference type="EMBL" id="KEY74629.1"/>
    </source>
</evidence>
<accession>A0A084BAQ0</accession>
<dbReference type="AlphaFoldDB" id="A0A084BAQ0"/>
<proteinExistence type="predicted"/>
<dbReference type="Proteomes" id="UP000028045">
    <property type="component" value="Unassembled WGS sequence"/>
</dbReference>